<dbReference type="InterPro" id="IPR017853">
    <property type="entry name" value="GH"/>
</dbReference>
<comment type="function">
    <text evidence="12">Glucanases play a role in cell expansion during growth, in cell-cell fusion during mating, and in spore release during sporulation. This enzyme may be involved in beta-glucan degradation. Active on laminarin and lichenan.</text>
</comment>
<dbReference type="OrthoDB" id="941679at2759"/>
<comment type="subcellular location">
    <subcellularLocation>
        <location evidence="2">Cell membrane</location>
        <topology evidence="2">Single-pass type II membrane protein</topology>
    </subcellularLocation>
</comment>
<proteinExistence type="inferred from homology"/>
<evidence type="ECO:0000256" key="10">
    <source>
        <dbReference type="ARBA" id="ARBA00023316"/>
    </source>
</evidence>
<gene>
    <name evidence="16" type="ORF">BOTBODRAFT_148864</name>
</gene>
<dbReference type="STRING" id="930990.A0A067M0A2"/>
<dbReference type="GO" id="GO:0009277">
    <property type="term" value="C:fungal-type cell wall"/>
    <property type="evidence" value="ECO:0007669"/>
    <property type="project" value="TreeGrafter"/>
</dbReference>
<keyword evidence="5" id="KW-1003">Cell membrane</keyword>
<accession>A0A067M0A2</accession>
<evidence type="ECO:0000313" key="16">
    <source>
        <dbReference type="EMBL" id="KDQ08100.1"/>
    </source>
</evidence>
<dbReference type="InterPro" id="IPR050732">
    <property type="entry name" value="Beta-glucan_modifiers"/>
</dbReference>
<dbReference type="PANTHER" id="PTHR16631">
    <property type="entry name" value="GLUCAN 1,3-BETA-GLUCOSIDASE"/>
    <property type="match status" value="1"/>
</dbReference>
<dbReference type="InParanoid" id="A0A067M0A2"/>
<sequence>MKLVFAVAAALLPALALAANHFKGLTAANAVGGKNAYTCRTQAQWNTLVHDAKNAGFSSIRIEGFDCNALDLASSAAASVGLQVMAGIYVNGNIAQGTAGINNDVQTFITAYKKYGAGRYIGLTVGNEVNDSAANIMKKVYDVRGYLRSVGVSTPVSTAHTWVFVRDHPEMCGADFGAANAHAFFDPNTASSGAGNFLLSVVRPALDRACGKKVWYITESGWPSRGNKVNQAQPSIADETTALTQLNCAAKSMYVYAFEYDDQTWKGGAVEQSFGIFGKINLNNVLKAC</sequence>
<keyword evidence="15" id="KW-0732">Signal</keyword>
<evidence type="ECO:0000256" key="11">
    <source>
        <dbReference type="ARBA" id="ARBA00023326"/>
    </source>
</evidence>
<keyword evidence="7" id="KW-0472">Membrane</keyword>
<dbReference type="GO" id="GO:0071555">
    <property type="term" value="P:cell wall organization"/>
    <property type="evidence" value="ECO:0007669"/>
    <property type="project" value="UniProtKB-KW"/>
</dbReference>
<name>A0A067M0A2_BOTB1</name>
<protein>
    <recommendedName>
        <fullName evidence="4">glucan endo-1,3-beta-D-glucosidase</fullName>
        <ecNumber evidence="4">3.2.1.39</ecNumber>
    </recommendedName>
    <alternativeName>
        <fullName evidence="14">Endo-1,3-beta-glucanase btgC</fullName>
    </alternativeName>
    <alternativeName>
        <fullName evidence="13">Laminarinase btgC</fullName>
    </alternativeName>
</protein>
<evidence type="ECO:0000256" key="8">
    <source>
        <dbReference type="ARBA" id="ARBA00023180"/>
    </source>
</evidence>
<evidence type="ECO:0000256" key="6">
    <source>
        <dbReference type="ARBA" id="ARBA00022801"/>
    </source>
</evidence>
<dbReference type="Gene3D" id="3.20.20.80">
    <property type="entry name" value="Glycosidases"/>
    <property type="match status" value="2"/>
</dbReference>
<dbReference type="GO" id="GO:0005886">
    <property type="term" value="C:plasma membrane"/>
    <property type="evidence" value="ECO:0007669"/>
    <property type="project" value="UniProtKB-SubCell"/>
</dbReference>
<feature type="signal peptide" evidence="15">
    <location>
        <begin position="1"/>
        <end position="18"/>
    </location>
</feature>
<evidence type="ECO:0000256" key="14">
    <source>
        <dbReference type="ARBA" id="ARBA00043078"/>
    </source>
</evidence>
<reference evidence="17" key="1">
    <citation type="journal article" date="2014" name="Proc. Natl. Acad. Sci. U.S.A.">
        <title>Extensive sampling of basidiomycete genomes demonstrates inadequacy of the white-rot/brown-rot paradigm for wood decay fungi.</title>
        <authorList>
            <person name="Riley R."/>
            <person name="Salamov A.A."/>
            <person name="Brown D.W."/>
            <person name="Nagy L.G."/>
            <person name="Floudas D."/>
            <person name="Held B.W."/>
            <person name="Levasseur A."/>
            <person name="Lombard V."/>
            <person name="Morin E."/>
            <person name="Otillar R."/>
            <person name="Lindquist E.A."/>
            <person name="Sun H."/>
            <person name="LaButti K.M."/>
            <person name="Schmutz J."/>
            <person name="Jabbour D."/>
            <person name="Luo H."/>
            <person name="Baker S.E."/>
            <person name="Pisabarro A.G."/>
            <person name="Walton J.D."/>
            <person name="Blanchette R.A."/>
            <person name="Henrissat B."/>
            <person name="Martin F."/>
            <person name="Cullen D."/>
            <person name="Hibbett D.S."/>
            <person name="Grigoriev I.V."/>
        </authorList>
    </citation>
    <scope>NUCLEOTIDE SEQUENCE [LARGE SCALE GENOMIC DNA]</scope>
    <source>
        <strain evidence="17">FD-172 SS1</strain>
    </source>
</reference>
<keyword evidence="9" id="KW-0119">Carbohydrate metabolism</keyword>
<evidence type="ECO:0000256" key="9">
    <source>
        <dbReference type="ARBA" id="ARBA00023277"/>
    </source>
</evidence>
<dbReference type="SUPFAM" id="SSF51445">
    <property type="entry name" value="(Trans)glycosidases"/>
    <property type="match status" value="1"/>
</dbReference>
<evidence type="ECO:0000256" key="7">
    <source>
        <dbReference type="ARBA" id="ARBA00023136"/>
    </source>
</evidence>
<keyword evidence="6 16" id="KW-0378">Hydrolase</keyword>
<dbReference type="GO" id="GO:0000272">
    <property type="term" value="P:polysaccharide catabolic process"/>
    <property type="evidence" value="ECO:0007669"/>
    <property type="project" value="UniProtKB-KW"/>
</dbReference>
<dbReference type="GO" id="GO:0005576">
    <property type="term" value="C:extracellular region"/>
    <property type="evidence" value="ECO:0007669"/>
    <property type="project" value="TreeGrafter"/>
</dbReference>
<keyword evidence="17" id="KW-1185">Reference proteome</keyword>
<dbReference type="GO" id="GO:0042973">
    <property type="term" value="F:glucan endo-1,3-beta-D-glucosidase activity"/>
    <property type="evidence" value="ECO:0007669"/>
    <property type="project" value="UniProtKB-EC"/>
</dbReference>
<dbReference type="PANTHER" id="PTHR16631:SF17">
    <property type="entry name" value="GLUCAN ENDO-1,3-BETA-GLUCOSIDASE BTGC"/>
    <property type="match status" value="1"/>
</dbReference>
<evidence type="ECO:0000256" key="15">
    <source>
        <dbReference type="SAM" id="SignalP"/>
    </source>
</evidence>
<dbReference type="EMBL" id="KL198095">
    <property type="protein sequence ID" value="KDQ08100.1"/>
    <property type="molecule type" value="Genomic_DNA"/>
</dbReference>
<keyword evidence="10" id="KW-0961">Cell wall biogenesis/degradation</keyword>
<evidence type="ECO:0000256" key="5">
    <source>
        <dbReference type="ARBA" id="ARBA00022475"/>
    </source>
</evidence>
<dbReference type="HOGENOM" id="CLU_082781_0_0_1"/>
<feature type="chain" id="PRO_5001644278" description="glucan endo-1,3-beta-D-glucosidase" evidence="15">
    <location>
        <begin position="19"/>
        <end position="289"/>
    </location>
</feature>
<dbReference type="EC" id="3.2.1.39" evidence="4"/>
<evidence type="ECO:0000256" key="3">
    <source>
        <dbReference type="ARBA" id="ARBA00008773"/>
    </source>
</evidence>
<comment type="catalytic activity">
    <reaction evidence="1">
        <text>Hydrolysis of (1-&gt;3)-beta-D-glucosidic linkages in (1-&gt;3)-beta-D-glucans.</text>
        <dbReference type="EC" id="3.2.1.39"/>
    </reaction>
</comment>
<evidence type="ECO:0000256" key="13">
    <source>
        <dbReference type="ARBA" id="ARBA00042373"/>
    </source>
</evidence>
<dbReference type="Proteomes" id="UP000027195">
    <property type="component" value="Unassembled WGS sequence"/>
</dbReference>
<evidence type="ECO:0000256" key="12">
    <source>
        <dbReference type="ARBA" id="ARBA00037649"/>
    </source>
</evidence>
<evidence type="ECO:0000256" key="2">
    <source>
        <dbReference type="ARBA" id="ARBA00004401"/>
    </source>
</evidence>
<dbReference type="GO" id="GO:0009986">
    <property type="term" value="C:cell surface"/>
    <property type="evidence" value="ECO:0007669"/>
    <property type="project" value="TreeGrafter"/>
</dbReference>
<keyword evidence="8" id="KW-0325">Glycoprotein</keyword>
<dbReference type="AlphaFoldDB" id="A0A067M0A2"/>
<evidence type="ECO:0000256" key="1">
    <source>
        <dbReference type="ARBA" id="ARBA00000382"/>
    </source>
</evidence>
<evidence type="ECO:0000313" key="17">
    <source>
        <dbReference type="Proteomes" id="UP000027195"/>
    </source>
</evidence>
<comment type="similarity">
    <text evidence="3">Belongs to the glycosyl hydrolase 17 family.</text>
</comment>
<keyword evidence="11" id="KW-0624">Polysaccharide degradation</keyword>
<organism evidence="16 17">
    <name type="scientific">Botryobasidium botryosum (strain FD-172 SS1)</name>
    <dbReference type="NCBI Taxonomy" id="930990"/>
    <lineage>
        <taxon>Eukaryota</taxon>
        <taxon>Fungi</taxon>
        <taxon>Dikarya</taxon>
        <taxon>Basidiomycota</taxon>
        <taxon>Agaricomycotina</taxon>
        <taxon>Agaricomycetes</taxon>
        <taxon>Cantharellales</taxon>
        <taxon>Botryobasidiaceae</taxon>
        <taxon>Botryobasidium</taxon>
    </lineage>
</organism>
<evidence type="ECO:0000256" key="4">
    <source>
        <dbReference type="ARBA" id="ARBA00012780"/>
    </source>
</evidence>